<dbReference type="AlphaFoldDB" id="A0A1D7Y357"/>
<dbReference type="GO" id="GO:0016874">
    <property type="term" value="F:ligase activity"/>
    <property type="evidence" value="ECO:0007669"/>
    <property type="project" value="UniProtKB-KW"/>
</dbReference>
<dbReference type="PROSITE" id="PS50975">
    <property type="entry name" value="ATP_GRASP"/>
    <property type="match status" value="1"/>
</dbReference>
<dbReference type="InterPro" id="IPR040570">
    <property type="entry name" value="LAL_C2"/>
</dbReference>
<keyword evidence="3 4" id="KW-0067">ATP-binding</keyword>
<accession>A0A1D7Y357</accession>
<keyword evidence="1" id="KW-0436">Ligase</keyword>
<evidence type="ECO:0000256" key="4">
    <source>
        <dbReference type="PROSITE-ProRule" id="PRU00409"/>
    </source>
</evidence>
<dbReference type="InterPro" id="IPR011761">
    <property type="entry name" value="ATP-grasp"/>
</dbReference>
<dbReference type="Gene3D" id="3.40.50.20">
    <property type="match status" value="1"/>
</dbReference>
<evidence type="ECO:0000256" key="1">
    <source>
        <dbReference type="ARBA" id="ARBA00022598"/>
    </source>
</evidence>
<keyword evidence="2 4" id="KW-0547">Nucleotide-binding</keyword>
<dbReference type="InterPro" id="IPR041472">
    <property type="entry name" value="BL00235/CARNS1_N"/>
</dbReference>
<keyword evidence="7" id="KW-1185">Reference proteome</keyword>
<evidence type="ECO:0000256" key="2">
    <source>
        <dbReference type="ARBA" id="ARBA00022741"/>
    </source>
</evidence>
<name>A0A1D7Y357_9ACTN</name>
<protein>
    <recommendedName>
        <fullName evidence="5">ATP-grasp domain-containing protein</fullName>
    </recommendedName>
</protein>
<dbReference type="GO" id="GO:0005524">
    <property type="term" value="F:ATP binding"/>
    <property type="evidence" value="ECO:0007669"/>
    <property type="project" value="UniProtKB-UniRule"/>
</dbReference>
<evidence type="ECO:0000313" key="7">
    <source>
        <dbReference type="Proteomes" id="UP000094960"/>
    </source>
</evidence>
<dbReference type="PANTHER" id="PTHR43585">
    <property type="entry name" value="FUMIPYRROLE BIOSYNTHESIS PROTEIN C"/>
    <property type="match status" value="1"/>
</dbReference>
<dbReference type="Gene3D" id="3.30.470.20">
    <property type="entry name" value="ATP-grasp fold, B domain"/>
    <property type="match status" value="1"/>
</dbReference>
<dbReference type="InterPro" id="IPR052032">
    <property type="entry name" value="ATP-dep_AA_Ligase"/>
</dbReference>
<gene>
    <name evidence="6" type="ORF">BFF78_02015</name>
</gene>
<proteinExistence type="predicted"/>
<evidence type="ECO:0000313" key="6">
    <source>
        <dbReference type="EMBL" id="AOR30013.1"/>
    </source>
</evidence>
<dbReference type="KEGG" id="spun:BFF78_02015"/>
<evidence type="ECO:0000259" key="5">
    <source>
        <dbReference type="PROSITE" id="PS50975"/>
    </source>
</evidence>
<dbReference type="RefSeq" id="WP_069776667.1">
    <property type="nucleotide sequence ID" value="NZ_CP017248.1"/>
</dbReference>
<organism evidence="6 7">
    <name type="scientific">Streptomyces fodineus</name>
    <dbReference type="NCBI Taxonomy" id="1904616"/>
    <lineage>
        <taxon>Bacteria</taxon>
        <taxon>Bacillati</taxon>
        <taxon>Actinomycetota</taxon>
        <taxon>Actinomycetes</taxon>
        <taxon>Kitasatosporales</taxon>
        <taxon>Streptomycetaceae</taxon>
        <taxon>Streptomyces</taxon>
    </lineage>
</organism>
<dbReference type="Pfam" id="PF13535">
    <property type="entry name" value="ATP-grasp_4"/>
    <property type="match status" value="1"/>
</dbReference>
<dbReference type="Pfam" id="PF18603">
    <property type="entry name" value="LAL_C2"/>
    <property type="match status" value="1"/>
</dbReference>
<evidence type="ECO:0000256" key="3">
    <source>
        <dbReference type="ARBA" id="ARBA00022840"/>
    </source>
</evidence>
<sequence>MKKILLIEAFANSGPYVLDAARALGAHVFVATHEDVYESYPAELRDKIHGAVFTDLTDSDRALAELAAFAEATEVDAVAGCREFFSPLVALLAERLGLPGNDPRRARACRNRAQMAEVFVAGQVPAPRTISVHTAGQAARALGRAGIGFPVVVKPAEQGGSCGVSVVGSPEQLDTAVRHAQSRPIAAPHGLPMDQRVIVQEYVPGPEFSLDTVVWRDEYFHLPMVEKHTTGGTYRAAAGHTCPAALPPAGLHGLRTATERALRALGIRNGVAHTQLKISPDAGPVVIEVGARLPGDHLVDVVRRASGIDEARAYLQAVLDEKPDVPAPREGACAIRFLTPPRAGTFHGVTILGRHDGLVDQNITTQPGAAVGTAHGNSARVGHLVFTAPTSAQVNADAARALAHTRVEVS</sequence>
<reference evidence="7" key="1">
    <citation type="submission" date="2016-09" db="EMBL/GenBank/DDBJ databases">
        <title>Streptomyces puniciscabiei strain:TW1S1 Genome sequencing and assembly.</title>
        <authorList>
            <person name="Kim M.-K."/>
            <person name="Kim S.B."/>
        </authorList>
    </citation>
    <scope>NUCLEOTIDE SEQUENCE [LARGE SCALE GENOMIC DNA]</scope>
    <source>
        <strain evidence="7">TW1S1</strain>
    </source>
</reference>
<feature type="domain" description="ATP-grasp" evidence="5">
    <location>
        <begin position="116"/>
        <end position="319"/>
    </location>
</feature>
<dbReference type="Pfam" id="PF18130">
    <property type="entry name" value="ATPgrasp_N"/>
    <property type="match status" value="1"/>
</dbReference>
<dbReference type="SUPFAM" id="SSF56059">
    <property type="entry name" value="Glutathione synthetase ATP-binding domain-like"/>
    <property type="match status" value="1"/>
</dbReference>
<dbReference type="PANTHER" id="PTHR43585:SF2">
    <property type="entry name" value="ATP-GRASP ENZYME FSQD"/>
    <property type="match status" value="1"/>
</dbReference>
<dbReference type="EMBL" id="CP017248">
    <property type="protein sequence ID" value="AOR30013.1"/>
    <property type="molecule type" value="Genomic_DNA"/>
</dbReference>
<dbReference type="GO" id="GO:0046872">
    <property type="term" value="F:metal ion binding"/>
    <property type="evidence" value="ECO:0007669"/>
    <property type="project" value="InterPro"/>
</dbReference>
<dbReference type="Proteomes" id="UP000094960">
    <property type="component" value="Chromosome"/>
</dbReference>